<organism evidence="6 7">
    <name type="scientific">Laetiporus sulphureus 93-53</name>
    <dbReference type="NCBI Taxonomy" id="1314785"/>
    <lineage>
        <taxon>Eukaryota</taxon>
        <taxon>Fungi</taxon>
        <taxon>Dikarya</taxon>
        <taxon>Basidiomycota</taxon>
        <taxon>Agaricomycotina</taxon>
        <taxon>Agaricomycetes</taxon>
        <taxon>Polyporales</taxon>
        <taxon>Laetiporus</taxon>
    </lineage>
</organism>
<dbReference type="SMART" id="SM00320">
    <property type="entry name" value="WD40"/>
    <property type="match status" value="3"/>
</dbReference>
<dbReference type="SUPFAM" id="SSF50978">
    <property type="entry name" value="WD40 repeat-like"/>
    <property type="match status" value="2"/>
</dbReference>
<dbReference type="GO" id="GO:0005886">
    <property type="term" value="C:plasma membrane"/>
    <property type="evidence" value="ECO:0007669"/>
    <property type="project" value="TreeGrafter"/>
</dbReference>
<dbReference type="GO" id="GO:0045159">
    <property type="term" value="F:myosin II binding"/>
    <property type="evidence" value="ECO:0007669"/>
    <property type="project" value="TreeGrafter"/>
</dbReference>
<dbReference type="PANTHER" id="PTHR10241">
    <property type="entry name" value="LETHAL 2 GIANT LARVAE PROTEIN"/>
    <property type="match status" value="1"/>
</dbReference>
<feature type="region of interest" description="Disordered" evidence="4">
    <location>
        <begin position="994"/>
        <end position="1028"/>
    </location>
</feature>
<dbReference type="STRING" id="1314785.A0A165FAS2"/>
<dbReference type="InParanoid" id="A0A165FAS2"/>
<dbReference type="GeneID" id="63822643"/>
<keyword evidence="3" id="KW-0853">WD repeat</keyword>
<dbReference type="CDD" id="cd15873">
    <property type="entry name" value="R-SNARE_STXBP5_6"/>
    <property type="match status" value="1"/>
</dbReference>
<dbReference type="Gene3D" id="2.130.10.10">
    <property type="entry name" value="YVTN repeat-like/Quinoprotein amine dehydrogenase"/>
    <property type="match status" value="2"/>
</dbReference>
<evidence type="ECO:0000256" key="2">
    <source>
        <dbReference type="ARBA" id="ARBA00022483"/>
    </source>
</evidence>
<dbReference type="AlphaFoldDB" id="A0A165FAS2"/>
<dbReference type="GO" id="GO:0005737">
    <property type="term" value="C:cytoplasm"/>
    <property type="evidence" value="ECO:0007669"/>
    <property type="project" value="TreeGrafter"/>
</dbReference>
<feature type="repeat" description="WD" evidence="3">
    <location>
        <begin position="183"/>
        <end position="224"/>
    </location>
</feature>
<dbReference type="GO" id="GO:0019905">
    <property type="term" value="F:syntaxin binding"/>
    <property type="evidence" value="ECO:0007669"/>
    <property type="project" value="TreeGrafter"/>
</dbReference>
<proteinExistence type="inferred from homology"/>
<dbReference type="OrthoDB" id="19944at2759"/>
<comment type="similarity">
    <text evidence="1">Belongs to the WD repeat L(2)GL family.</text>
</comment>
<keyword evidence="2" id="KW-0268">Exocytosis</keyword>
<dbReference type="InterPro" id="IPR013905">
    <property type="entry name" value="Lgl_C_dom"/>
</dbReference>
<evidence type="ECO:0000313" key="7">
    <source>
        <dbReference type="Proteomes" id="UP000076871"/>
    </source>
</evidence>
<dbReference type="InterPro" id="IPR015943">
    <property type="entry name" value="WD40/YVTN_repeat-like_dom_sf"/>
</dbReference>
<sequence length="1088" mass="116103">MLAVGVECTLSVSDPPGTRAKILSFASSLFKLLCVDNRDRLHIWDLSALGRPKLQRIVNFSHPVNCIAASPSHAQILVALANGQIKTYDLLCLRMSPYTIPSNLWQQYEDTVHASGMPAIPAPASDMIVDIAVHPRNLNLLFIAFGGGVILSDLTQRNTVRAYELILPPGAPGGSGYNAPDILLPRRPSVTTLAVHPSGHILAIGYADGSLAFWALEDEDRPLLVRTVDNEEDVGIVDVPKLEAALPSHNPATGYPEHPSEIREAIFKLTWSGFPNSSDPRGGDTVLTVLGGLAQDADPGVTAFLLPPLNPPASPALSPAAAKAPAPPAMHPDVRAAIVASLSALDSHTYSTAGAVQDFILVPRSSPHFAGTWDPHAILVVSDSDLDSAGATRIVQAFDFPPPSFVEELTGSSASNADVKSIEDDDRMDALSQELASTLQSISLSADPRLLCLPWPFWAVTGSVICGIDRGAYEQIVRENDYTDLLPLRGGRAWVEDTEGEMKLMKFQPRRILITHDPDLVLRFQDLSAQLLVSSLDNPFKTSFPGYLPALTIDIAPLLHDPSLRLFTYTSSAASISSSQSGLEKQSISNPTRPAIDNIYLAPESLECVTTTKNGALVLFRLDNENAECSIESSDDELVSLVHTPVHSGLRYHPFLGIKAGRGQITACAISNVGFLAVTYSSGALLVVDLRGPRVIYRSLPSSKQEHRHSFHGRNPFSDRDSVVSLTWSICPTSSDPVSRVRLIAVVSSGTAFIHTLSHTPSGTWAVSGAPTNGEGAGHAVPGGSVVLDAKTGAQCRADRQGLTTVLAHEDSAAGEEPKQRCVWVSAGAKGARCVADVDGERIARTDWASRAAVLSVEVVEKSGGCVLVAFTERAEALVYSLPYLEHLHSLQLPQSSLSVLSTEPSGDYVTHTIDPASGLARQTDYCTLFATRRMAPYASPLVDLAYDRGTAPPQPAPVSLEPQTVIGSVLGYLGRGVTTGAEIDALLAGPDRPAVPPSSYDAQGKLAPASREWKENQGPSTLQSASATMSSGVGDLYTRLGNALAERGQRLGDLEESFNSLEQGSKGMLAQAKRLAAQQTAKRWFEF</sequence>
<dbReference type="Pfam" id="PF00400">
    <property type="entry name" value="WD40"/>
    <property type="match status" value="1"/>
</dbReference>
<dbReference type="GO" id="GO:0006893">
    <property type="term" value="P:Golgi to plasma membrane transport"/>
    <property type="evidence" value="ECO:0007669"/>
    <property type="project" value="TreeGrafter"/>
</dbReference>
<name>A0A165FAS2_9APHY</name>
<dbReference type="RefSeq" id="XP_040766426.1">
    <property type="nucleotide sequence ID" value="XM_040905613.1"/>
</dbReference>
<dbReference type="Proteomes" id="UP000076871">
    <property type="component" value="Unassembled WGS sequence"/>
</dbReference>
<keyword evidence="7" id="KW-1185">Reference proteome</keyword>
<dbReference type="FunCoup" id="A0A165FAS2">
    <property type="interactions" value="31"/>
</dbReference>
<evidence type="ECO:0000259" key="5">
    <source>
        <dbReference type="Pfam" id="PF08596"/>
    </source>
</evidence>
<evidence type="ECO:0000256" key="3">
    <source>
        <dbReference type="PROSITE-ProRule" id="PRU00221"/>
    </source>
</evidence>
<accession>A0A165FAS2</accession>
<evidence type="ECO:0000256" key="1">
    <source>
        <dbReference type="ARBA" id="ARBA00008070"/>
    </source>
</evidence>
<dbReference type="PROSITE" id="PS50082">
    <property type="entry name" value="WD_REPEATS_2"/>
    <property type="match status" value="1"/>
</dbReference>
<dbReference type="InterPro" id="IPR036322">
    <property type="entry name" value="WD40_repeat_dom_sf"/>
</dbReference>
<feature type="compositionally biased region" description="Polar residues" evidence="4">
    <location>
        <begin position="1018"/>
        <end position="1028"/>
    </location>
</feature>
<evidence type="ECO:0000313" key="6">
    <source>
        <dbReference type="EMBL" id="KZT08686.1"/>
    </source>
</evidence>
<feature type="domain" description="Lethal giant larvae (Lgl)-like C-terminal" evidence="5">
    <location>
        <begin position="595"/>
        <end position="995"/>
    </location>
</feature>
<dbReference type="Pfam" id="PF08596">
    <property type="entry name" value="Lgl_C"/>
    <property type="match status" value="1"/>
</dbReference>
<dbReference type="InterPro" id="IPR001680">
    <property type="entry name" value="WD40_rpt"/>
</dbReference>
<dbReference type="GO" id="GO:0006887">
    <property type="term" value="P:exocytosis"/>
    <property type="evidence" value="ECO:0007669"/>
    <property type="project" value="UniProtKB-KW"/>
</dbReference>
<dbReference type="EMBL" id="KV427614">
    <property type="protein sequence ID" value="KZT08686.1"/>
    <property type="molecule type" value="Genomic_DNA"/>
</dbReference>
<gene>
    <name evidence="6" type="ORF">LAESUDRAFT_676040</name>
</gene>
<reference evidence="6 7" key="1">
    <citation type="journal article" date="2016" name="Mol. Biol. Evol.">
        <title>Comparative Genomics of Early-Diverging Mushroom-Forming Fungi Provides Insights into the Origins of Lignocellulose Decay Capabilities.</title>
        <authorList>
            <person name="Nagy L.G."/>
            <person name="Riley R."/>
            <person name="Tritt A."/>
            <person name="Adam C."/>
            <person name="Daum C."/>
            <person name="Floudas D."/>
            <person name="Sun H."/>
            <person name="Yadav J.S."/>
            <person name="Pangilinan J."/>
            <person name="Larsson K.H."/>
            <person name="Matsuura K."/>
            <person name="Barry K."/>
            <person name="Labutti K."/>
            <person name="Kuo R."/>
            <person name="Ohm R.A."/>
            <person name="Bhattacharya S.S."/>
            <person name="Shirouzu T."/>
            <person name="Yoshinaga Y."/>
            <person name="Martin F.M."/>
            <person name="Grigoriev I.V."/>
            <person name="Hibbett D.S."/>
        </authorList>
    </citation>
    <scope>NUCLEOTIDE SEQUENCE [LARGE SCALE GENOMIC DNA]</scope>
    <source>
        <strain evidence="6 7">93-53</strain>
    </source>
</reference>
<dbReference type="PANTHER" id="PTHR10241:SF25">
    <property type="entry name" value="TOMOSYN, ISOFORM C"/>
    <property type="match status" value="1"/>
</dbReference>
<protein>
    <recommendedName>
        <fullName evidence="5">Lethal giant larvae (Lgl)-like C-terminal domain-containing protein</fullName>
    </recommendedName>
</protein>
<dbReference type="GO" id="GO:0005096">
    <property type="term" value="F:GTPase activator activity"/>
    <property type="evidence" value="ECO:0007669"/>
    <property type="project" value="TreeGrafter"/>
</dbReference>
<evidence type="ECO:0000256" key="4">
    <source>
        <dbReference type="SAM" id="MobiDB-lite"/>
    </source>
</evidence>